<evidence type="ECO:0000313" key="5">
    <source>
        <dbReference type="Proteomes" id="UP000823388"/>
    </source>
</evidence>
<dbReference type="EMBL" id="CM029054">
    <property type="protein sequence ID" value="KAG2542750.1"/>
    <property type="molecule type" value="Genomic_DNA"/>
</dbReference>
<dbReference type="PANTHER" id="PTHR31189:SF7">
    <property type="entry name" value="OS03G0197300 PROTEIN"/>
    <property type="match status" value="1"/>
</dbReference>
<proteinExistence type="predicted"/>
<dbReference type="Gene3D" id="2.60.120.10">
    <property type="entry name" value="Jelly Rolls"/>
    <property type="match status" value="2"/>
</dbReference>
<feature type="signal peptide" evidence="2">
    <location>
        <begin position="1"/>
        <end position="25"/>
    </location>
</feature>
<dbReference type="InterPro" id="IPR011051">
    <property type="entry name" value="RmlC_Cupin_sf"/>
</dbReference>
<feature type="compositionally biased region" description="Basic and acidic residues" evidence="1">
    <location>
        <begin position="473"/>
        <end position="544"/>
    </location>
</feature>
<keyword evidence="5" id="KW-1185">Reference proteome</keyword>
<evidence type="ECO:0000313" key="4">
    <source>
        <dbReference type="EMBL" id="KAG2542750.1"/>
    </source>
</evidence>
<dbReference type="SUPFAM" id="SSF51182">
    <property type="entry name" value="RmlC-like cupins"/>
    <property type="match status" value="1"/>
</dbReference>
<accession>A0A8T0N022</accession>
<evidence type="ECO:0000256" key="1">
    <source>
        <dbReference type="SAM" id="MobiDB-lite"/>
    </source>
</evidence>
<dbReference type="InterPro" id="IPR014710">
    <property type="entry name" value="RmlC-like_jellyroll"/>
</dbReference>
<reference evidence="4" key="1">
    <citation type="submission" date="2020-05" db="EMBL/GenBank/DDBJ databases">
        <title>WGS assembly of Panicum virgatum.</title>
        <authorList>
            <person name="Lovell J.T."/>
            <person name="Jenkins J."/>
            <person name="Shu S."/>
            <person name="Juenger T.E."/>
            <person name="Schmutz J."/>
        </authorList>
    </citation>
    <scope>NUCLEOTIDE SEQUENCE</scope>
    <source>
        <strain evidence="4">AP13</strain>
    </source>
</reference>
<keyword evidence="2" id="KW-0732">Signal</keyword>
<feature type="chain" id="PRO_5035871890" description="Cupin type-1 domain-containing protein" evidence="2">
    <location>
        <begin position="26"/>
        <end position="606"/>
    </location>
</feature>
<dbReference type="PANTHER" id="PTHR31189">
    <property type="entry name" value="OS03G0336100 PROTEIN-RELATED"/>
    <property type="match status" value="1"/>
</dbReference>
<dbReference type="CDD" id="cd02244">
    <property type="entry name" value="cupin_7S_vicilin-like_N"/>
    <property type="match status" value="1"/>
</dbReference>
<dbReference type="OrthoDB" id="1932894at2759"/>
<feature type="compositionally biased region" description="Basic residues" evidence="1">
    <location>
        <begin position="241"/>
        <end position="258"/>
    </location>
</feature>
<dbReference type="Pfam" id="PF00190">
    <property type="entry name" value="Cupin_1"/>
    <property type="match status" value="1"/>
</dbReference>
<feature type="region of interest" description="Disordered" evidence="1">
    <location>
        <begin position="329"/>
        <end position="371"/>
    </location>
</feature>
<dbReference type="Proteomes" id="UP000823388">
    <property type="component" value="Chromosome 9N"/>
</dbReference>
<dbReference type="CDD" id="cd02245">
    <property type="entry name" value="cupin_7S_vicilin-like_C"/>
    <property type="match status" value="1"/>
</dbReference>
<gene>
    <name evidence="4" type="ORF">PVAP13_9NG659600</name>
</gene>
<dbReference type="SMART" id="SM00835">
    <property type="entry name" value="Cupin_1"/>
    <property type="match status" value="2"/>
</dbReference>
<feature type="domain" description="Cupin type-1" evidence="3">
    <location>
        <begin position="261"/>
        <end position="447"/>
    </location>
</feature>
<sequence>MAAGATARWLVLLLVAVSAAAAAAAGKHERWRRMSGAVSGQVVEKEKRRLVAYTEAGMVTAVDVADAAYRLHFIAMDPGALFLPVQLHADMVFYVHSGRGKVTYLEEDSGEKSSLEVERGDVYNLEQGSILYIQSYPNATRQRLRIFAIFTSDGINAEDPTKPKVEAYSSVSNLLKGFETDVLRRGFGVQREVAEAIKSAKTPPPIIPYNPQEKGGDEEPSWTEDVVDALLGVRDPEFLNKKKKDKHKGKSKDKKSKSKAFNFYSGKPDVHNCYGWSRTMTNKDLDALHGSDIGMFMVNLTTGSMVGPHWNPKATEIAIVTDGTGIVQTVCPSSSGSSSPQSDESRRGHRGDERGGPGGRGDEGGEGGGARCRSSVFRVKEGDVFVVPRFHPMAHMSFNNDSFVFVGFSTHMGENHPQFLAGKGSVLQAIGKEVLALSLGQPNSTAVEKLLSAQRDSTILSCISCAEELEKKAAEEEKRSREEEEERRREQEERERREREEEERRREQEERERKEREEEERKEQEERQRKEEEERQRKEEEERARKKQEKRQRREEEERQREEEERRREEEEGGGGRGDEPEREEEEGDERPYRLSKKLKNSYRVG</sequence>
<evidence type="ECO:0000259" key="3">
    <source>
        <dbReference type="SMART" id="SM00835"/>
    </source>
</evidence>
<feature type="compositionally biased region" description="Basic and acidic residues" evidence="1">
    <location>
        <begin position="552"/>
        <end position="570"/>
    </location>
</feature>
<organism evidence="4 5">
    <name type="scientific">Panicum virgatum</name>
    <name type="common">Blackwell switchgrass</name>
    <dbReference type="NCBI Taxonomy" id="38727"/>
    <lineage>
        <taxon>Eukaryota</taxon>
        <taxon>Viridiplantae</taxon>
        <taxon>Streptophyta</taxon>
        <taxon>Embryophyta</taxon>
        <taxon>Tracheophyta</taxon>
        <taxon>Spermatophyta</taxon>
        <taxon>Magnoliopsida</taxon>
        <taxon>Liliopsida</taxon>
        <taxon>Poales</taxon>
        <taxon>Poaceae</taxon>
        <taxon>PACMAD clade</taxon>
        <taxon>Panicoideae</taxon>
        <taxon>Panicodae</taxon>
        <taxon>Paniceae</taxon>
        <taxon>Panicinae</taxon>
        <taxon>Panicum</taxon>
        <taxon>Panicum sect. Hiantes</taxon>
    </lineage>
</organism>
<evidence type="ECO:0000256" key="2">
    <source>
        <dbReference type="SAM" id="SignalP"/>
    </source>
</evidence>
<protein>
    <recommendedName>
        <fullName evidence="3">Cupin type-1 domain-containing protein</fullName>
    </recommendedName>
</protein>
<dbReference type="AlphaFoldDB" id="A0A8T0N022"/>
<name>A0A8T0N022_PANVG</name>
<feature type="domain" description="Cupin type-1" evidence="3">
    <location>
        <begin position="48"/>
        <end position="195"/>
    </location>
</feature>
<feature type="region of interest" description="Disordered" evidence="1">
    <location>
        <begin position="473"/>
        <end position="606"/>
    </location>
</feature>
<feature type="compositionally biased region" description="Basic and acidic residues" evidence="1">
    <location>
        <begin position="343"/>
        <end position="363"/>
    </location>
</feature>
<feature type="compositionally biased region" description="Basic residues" evidence="1">
    <location>
        <begin position="594"/>
        <end position="606"/>
    </location>
</feature>
<comment type="caution">
    <text evidence="4">The sequence shown here is derived from an EMBL/GenBank/DDBJ whole genome shotgun (WGS) entry which is preliminary data.</text>
</comment>
<dbReference type="InterPro" id="IPR050253">
    <property type="entry name" value="Seed_Storage-Functional"/>
</dbReference>
<feature type="compositionally biased region" description="Low complexity" evidence="1">
    <location>
        <begin position="333"/>
        <end position="342"/>
    </location>
</feature>
<dbReference type="InterPro" id="IPR006045">
    <property type="entry name" value="Cupin_1"/>
</dbReference>
<feature type="region of interest" description="Disordered" evidence="1">
    <location>
        <begin position="241"/>
        <end position="261"/>
    </location>
</feature>